<evidence type="ECO:0000256" key="4">
    <source>
        <dbReference type="ARBA" id="ARBA00023163"/>
    </source>
</evidence>
<keyword evidence="2" id="KW-0805">Transcription regulation</keyword>
<dbReference type="OrthoDB" id="5526340at2"/>
<dbReference type="EMBL" id="FZOL01000026">
    <property type="protein sequence ID" value="SNT15877.1"/>
    <property type="molecule type" value="Genomic_DNA"/>
</dbReference>
<name>A0A239KBT4_9PSED</name>
<dbReference type="NCBIfam" id="NF007491">
    <property type="entry name" value="PRK10086.1"/>
    <property type="match status" value="1"/>
</dbReference>
<dbReference type="InterPro" id="IPR058163">
    <property type="entry name" value="LysR-type_TF_proteobact-type"/>
</dbReference>
<organism evidence="6 7">
    <name type="scientific">Pseudomonas japonica</name>
    <dbReference type="NCBI Taxonomy" id="256466"/>
    <lineage>
        <taxon>Bacteria</taxon>
        <taxon>Pseudomonadati</taxon>
        <taxon>Pseudomonadota</taxon>
        <taxon>Gammaproteobacteria</taxon>
        <taxon>Pseudomonadales</taxon>
        <taxon>Pseudomonadaceae</taxon>
        <taxon>Pseudomonas</taxon>
    </lineage>
</organism>
<evidence type="ECO:0000256" key="1">
    <source>
        <dbReference type="ARBA" id="ARBA00009437"/>
    </source>
</evidence>
<dbReference type="GO" id="GO:0043565">
    <property type="term" value="F:sequence-specific DNA binding"/>
    <property type="evidence" value="ECO:0007669"/>
    <property type="project" value="TreeGrafter"/>
</dbReference>
<dbReference type="Pfam" id="PF00126">
    <property type="entry name" value="HTH_1"/>
    <property type="match status" value="1"/>
</dbReference>
<dbReference type="SUPFAM" id="SSF53850">
    <property type="entry name" value="Periplasmic binding protein-like II"/>
    <property type="match status" value="1"/>
</dbReference>
<dbReference type="GO" id="GO:0003700">
    <property type="term" value="F:DNA-binding transcription factor activity"/>
    <property type="evidence" value="ECO:0007669"/>
    <property type="project" value="InterPro"/>
</dbReference>
<dbReference type="InterPro" id="IPR000847">
    <property type="entry name" value="LysR_HTH_N"/>
</dbReference>
<dbReference type="Gene3D" id="1.10.10.10">
    <property type="entry name" value="Winged helix-like DNA-binding domain superfamily/Winged helix DNA-binding domain"/>
    <property type="match status" value="1"/>
</dbReference>
<evidence type="ECO:0000259" key="5">
    <source>
        <dbReference type="PROSITE" id="PS50931"/>
    </source>
</evidence>
<dbReference type="AlphaFoldDB" id="A0A239KBT4"/>
<evidence type="ECO:0000313" key="6">
    <source>
        <dbReference type="EMBL" id="SNT15877.1"/>
    </source>
</evidence>
<dbReference type="Gene3D" id="3.40.190.10">
    <property type="entry name" value="Periplasmic binding protein-like II"/>
    <property type="match status" value="2"/>
</dbReference>
<dbReference type="STRING" id="1215104.GCA_000730585_01282"/>
<dbReference type="Proteomes" id="UP000198407">
    <property type="component" value="Unassembled WGS sequence"/>
</dbReference>
<proteinExistence type="inferred from homology"/>
<comment type="similarity">
    <text evidence="1">Belongs to the LysR transcriptional regulatory family.</text>
</comment>
<dbReference type="InterPro" id="IPR036388">
    <property type="entry name" value="WH-like_DNA-bd_sf"/>
</dbReference>
<gene>
    <name evidence="6" type="ORF">SAMN05444352_12632</name>
</gene>
<evidence type="ECO:0000313" key="7">
    <source>
        <dbReference type="Proteomes" id="UP000198407"/>
    </source>
</evidence>
<feature type="domain" description="HTH lysR-type" evidence="5">
    <location>
        <begin position="20"/>
        <end position="72"/>
    </location>
</feature>
<dbReference type="PROSITE" id="PS50931">
    <property type="entry name" value="HTH_LYSR"/>
    <property type="match status" value="1"/>
</dbReference>
<dbReference type="Pfam" id="PF03466">
    <property type="entry name" value="LysR_substrate"/>
    <property type="match status" value="1"/>
</dbReference>
<accession>A0A239KBT4</accession>
<sequence length="311" mass="34626">MLNLPPLLAARLDNSQFGNLHTFLVAARHLSFALAAEELCLTPSAISHRIARLEQALSLRLFERLTRRIRLTAEGERIYAILRDTVAALDDALRPHGAGVAGAVVLYAHPSIASDWLVPRLADLHQRYPEIALDLRVGNERLDFRSHNIDLALVYASGEYPGLVNRRLMDEAVTPVCSPRYAEQFALFEDPRNLRHCTLLHDALAWEHAAFDAEWRAWARTAGLEDVLPARRMTFDRSDLCAGAALGHVGVAIGRRRLVRRHVDTGLLVTPFGDFGETGERAYYLVYPPGRTLSAQATCLQDWLCGQVPAP</sequence>
<dbReference type="PANTHER" id="PTHR30537">
    <property type="entry name" value="HTH-TYPE TRANSCRIPTIONAL REGULATOR"/>
    <property type="match status" value="1"/>
</dbReference>
<dbReference type="PRINTS" id="PR00039">
    <property type="entry name" value="HTHLYSR"/>
</dbReference>
<dbReference type="GO" id="GO:0006351">
    <property type="term" value="P:DNA-templated transcription"/>
    <property type="evidence" value="ECO:0007669"/>
    <property type="project" value="TreeGrafter"/>
</dbReference>
<dbReference type="InterPro" id="IPR005119">
    <property type="entry name" value="LysR_subst-bd"/>
</dbReference>
<dbReference type="PANTHER" id="PTHR30537:SF32">
    <property type="entry name" value="HTH-TYPE TRANSCRIPTIONAL REGULATOR DSDC"/>
    <property type="match status" value="1"/>
</dbReference>
<keyword evidence="7" id="KW-1185">Reference proteome</keyword>
<evidence type="ECO:0000256" key="2">
    <source>
        <dbReference type="ARBA" id="ARBA00023015"/>
    </source>
</evidence>
<dbReference type="RefSeq" id="WP_042128117.1">
    <property type="nucleotide sequence ID" value="NZ_FZOL01000026.1"/>
</dbReference>
<protein>
    <submittedName>
        <fullName evidence="6">LysR family transcriptional regulator, D-serine deaminase activator</fullName>
    </submittedName>
</protein>
<dbReference type="InterPro" id="IPR036390">
    <property type="entry name" value="WH_DNA-bd_sf"/>
</dbReference>
<evidence type="ECO:0000256" key="3">
    <source>
        <dbReference type="ARBA" id="ARBA00023125"/>
    </source>
</evidence>
<keyword evidence="4" id="KW-0804">Transcription</keyword>
<keyword evidence="3" id="KW-0238">DNA-binding</keyword>
<reference evidence="7" key="1">
    <citation type="submission" date="2017-06" db="EMBL/GenBank/DDBJ databases">
        <authorList>
            <person name="Varghese N."/>
            <person name="Submissions S."/>
        </authorList>
    </citation>
    <scope>NUCLEOTIDE SEQUENCE [LARGE SCALE GENOMIC DNA]</scope>
    <source>
        <strain evidence="7">DSM 22348</strain>
    </source>
</reference>
<dbReference type="SUPFAM" id="SSF46785">
    <property type="entry name" value="Winged helix' DNA-binding domain"/>
    <property type="match status" value="1"/>
</dbReference>
<dbReference type="CDD" id="cd08432">
    <property type="entry name" value="PBP2_GcdR_TrpI_HvrB_AmpR_like"/>
    <property type="match status" value="1"/>
</dbReference>